<keyword evidence="9" id="KW-0804">Transcription</keyword>
<dbReference type="GO" id="GO:0070897">
    <property type="term" value="P:transcription preinitiation complex assembly"/>
    <property type="evidence" value="ECO:0007669"/>
    <property type="project" value="InterPro"/>
</dbReference>
<evidence type="ECO:0000256" key="5">
    <source>
        <dbReference type="ARBA" id="ARBA00022771"/>
    </source>
</evidence>
<reference evidence="17" key="3">
    <citation type="submission" date="2025-09" db="UniProtKB">
        <authorList>
            <consortium name="Ensembl"/>
        </authorList>
    </citation>
    <scope>IDENTIFICATION</scope>
</reference>
<evidence type="ECO:0000256" key="7">
    <source>
        <dbReference type="ARBA" id="ARBA00023015"/>
    </source>
</evidence>
<evidence type="ECO:0000256" key="1">
    <source>
        <dbReference type="ARBA" id="ARBA00004123"/>
    </source>
</evidence>
<dbReference type="Ensembl" id="ENSGACT00000022583.2">
    <property type="protein sequence ID" value="ENSGACP00000022541.1"/>
    <property type="gene ID" value="ENSGACG00000017068.2"/>
</dbReference>
<evidence type="ECO:0000256" key="2">
    <source>
        <dbReference type="ARBA" id="ARBA00010857"/>
    </source>
</evidence>
<dbReference type="Proteomes" id="UP000007635">
    <property type="component" value="Chromosome XIV"/>
</dbReference>
<reference evidence="17 18" key="1">
    <citation type="journal article" date="2021" name="G3 (Bethesda)">
        <title>Improved contiguity of the threespine stickleback genome using long-read sequencing.</title>
        <authorList>
            <person name="Nath S."/>
            <person name="Shaw D.E."/>
            <person name="White M.A."/>
        </authorList>
    </citation>
    <scope>NUCLEOTIDE SEQUENCE [LARGE SCALE GENOMIC DNA]</scope>
    <source>
        <strain evidence="17 18">Lake Benthic</strain>
    </source>
</reference>
<evidence type="ECO:0000256" key="4">
    <source>
        <dbReference type="ARBA" id="ARBA00022737"/>
    </source>
</evidence>
<dbReference type="InterPro" id="IPR000812">
    <property type="entry name" value="TFIIB"/>
</dbReference>
<evidence type="ECO:0000256" key="9">
    <source>
        <dbReference type="ARBA" id="ARBA00023163"/>
    </source>
</evidence>
<dbReference type="InterPro" id="IPR054078">
    <property type="entry name" value="BRF2-like_C"/>
</dbReference>
<dbReference type="RefSeq" id="XP_040054111.1">
    <property type="nucleotide sequence ID" value="XM_040198177.1"/>
</dbReference>
<keyword evidence="10" id="KW-0539">Nucleus</keyword>
<evidence type="ECO:0000256" key="11">
    <source>
        <dbReference type="ARBA" id="ARBA00039848"/>
    </source>
</evidence>
<dbReference type="PANTHER" id="PTHR11618:SF5">
    <property type="entry name" value="TRANSCRIPTION FACTOR IIIB 50 KDA SUBUNIT"/>
    <property type="match status" value="1"/>
</dbReference>
<dbReference type="SUPFAM" id="SSF47954">
    <property type="entry name" value="Cyclin-like"/>
    <property type="match status" value="2"/>
</dbReference>
<dbReference type="GO" id="GO:0017025">
    <property type="term" value="F:TBP-class protein binding"/>
    <property type="evidence" value="ECO:0007669"/>
    <property type="project" value="TreeGrafter"/>
</dbReference>
<evidence type="ECO:0000256" key="14">
    <source>
        <dbReference type="PROSITE-ProRule" id="PRU00469"/>
    </source>
</evidence>
<evidence type="ECO:0000256" key="12">
    <source>
        <dbReference type="ARBA" id="ARBA00042630"/>
    </source>
</evidence>
<dbReference type="CTD" id="55290"/>
<dbReference type="PANTHER" id="PTHR11618">
    <property type="entry name" value="TRANSCRIPTION INITIATION FACTOR IIB-RELATED"/>
    <property type="match status" value="1"/>
</dbReference>
<comment type="function">
    <text evidence="13">General activator of RNA polymerase III transcription. Factor exclusively required for RNA polymerase III transcription of genes with promoter elements upstream of the initiation sites. Contributes to the regulation of gene expression; functions as activator in the absence of oxidative stress. Down-regulates expression of target genes in response to oxidative stress. Overexpression protects cells against apoptosis in response to oxidative stress.</text>
</comment>
<keyword evidence="3" id="KW-0479">Metal-binding</keyword>
<dbReference type="PROSITE" id="PS51134">
    <property type="entry name" value="ZF_TFIIB"/>
    <property type="match status" value="1"/>
</dbReference>
<evidence type="ECO:0000256" key="15">
    <source>
        <dbReference type="SAM" id="MobiDB-lite"/>
    </source>
</evidence>
<evidence type="ECO:0000313" key="17">
    <source>
        <dbReference type="Ensembl" id="ENSGACP00000022541.1"/>
    </source>
</evidence>
<organism evidence="17 18">
    <name type="scientific">Gasterosteus aculeatus aculeatus</name>
    <name type="common">three-spined stickleback</name>
    <dbReference type="NCBI Taxonomy" id="481459"/>
    <lineage>
        <taxon>Eukaryota</taxon>
        <taxon>Metazoa</taxon>
        <taxon>Chordata</taxon>
        <taxon>Craniata</taxon>
        <taxon>Vertebrata</taxon>
        <taxon>Euteleostomi</taxon>
        <taxon>Actinopterygii</taxon>
        <taxon>Neopterygii</taxon>
        <taxon>Teleostei</taxon>
        <taxon>Neoteleostei</taxon>
        <taxon>Acanthomorphata</taxon>
        <taxon>Eupercaria</taxon>
        <taxon>Perciformes</taxon>
        <taxon>Cottioidei</taxon>
        <taxon>Gasterosteales</taxon>
        <taxon>Gasterosteidae</taxon>
        <taxon>Gasterosteus</taxon>
    </lineage>
</organism>
<comment type="subcellular location">
    <subcellularLocation>
        <location evidence="1">Nucleus</location>
    </subcellularLocation>
</comment>
<dbReference type="KEGG" id="gat:120832119"/>
<dbReference type="GeneTree" id="ENSGT00390000002288"/>
<evidence type="ECO:0000256" key="8">
    <source>
        <dbReference type="ARBA" id="ARBA00023159"/>
    </source>
</evidence>
<dbReference type="Pfam" id="PF21886">
    <property type="entry name" value="BRF2-like_C_cyclin_rpt"/>
    <property type="match status" value="1"/>
</dbReference>
<evidence type="ECO:0000313" key="18">
    <source>
        <dbReference type="Proteomes" id="UP000007635"/>
    </source>
</evidence>
<dbReference type="Bgee" id="ENSGACG00000017068">
    <property type="expression patterns" value="Expressed in embryo and 11 other cell types or tissues"/>
</dbReference>
<sequence>MSRSGLSCPGCGSSNIVDDDLYCQAQLVCVDCGSVVSEGALTNESVYVGASDVSYSRTTAGDKKPCMNLLKGRHHVIAMCRILRVNREIEDLSQTFYSRAYQHKSFIRVTLRKKEFLAGCCVLVSCRMRQWPVTIGTISCLLDADLVEVGAVYKEMVTVLNIEAPSFNIYDVIEAHSQEYKISLHVAEELAENHKDLTKRAVELVELAADTWVVTGRQPVPVIMAAIYLSWQSLKPNRHRLKLSLDKFCQLAKVKKQKPAAIRVTEMKEVLCKLGKEIPWLGETLTPDNVVCQVEDILKHRYALLRRALRAREEALLPESLASCEASPPRAPEVSDPNPAESPVERRKRSAEGTLAPGDEAGQPRVAGELAGELAGGALESPDKGSNWGARALFAPPCVVHAKRRRVEQPELRDVTGDEEISDSEIDSYIRTPREAREFAQMQNMFLE</sequence>
<dbReference type="STRING" id="69293.ENSGACP00000022541"/>
<evidence type="ECO:0000256" key="3">
    <source>
        <dbReference type="ARBA" id="ARBA00022723"/>
    </source>
</evidence>
<dbReference type="OMA" id="DLPHPAY"/>
<comment type="similarity">
    <text evidence="2">Belongs to the TFIIB family.</text>
</comment>
<evidence type="ECO:0000256" key="10">
    <source>
        <dbReference type="ARBA" id="ARBA00023242"/>
    </source>
</evidence>
<dbReference type="GeneID" id="120832119"/>
<proteinExistence type="inferred from homology"/>
<dbReference type="Gene3D" id="2.20.25.10">
    <property type="match status" value="1"/>
</dbReference>
<dbReference type="eggNOG" id="KOG1598">
    <property type="taxonomic scope" value="Eukaryota"/>
</dbReference>
<evidence type="ECO:0000256" key="6">
    <source>
        <dbReference type="ARBA" id="ARBA00022833"/>
    </source>
</evidence>
<name>G3PY52_GASAC</name>
<dbReference type="InterPro" id="IPR013137">
    <property type="entry name" value="Znf_TFIIB"/>
</dbReference>
<evidence type="ECO:0000256" key="13">
    <source>
        <dbReference type="ARBA" id="ARBA00045875"/>
    </source>
</evidence>
<keyword evidence="4" id="KW-0677">Repeat</keyword>
<keyword evidence="5 14" id="KW-0863">Zinc-finger</keyword>
<evidence type="ECO:0000259" key="16">
    <source>
        <dbReference type="PROSITE" id="PS51134"/>
    </source>
</evidence>
<dbReference type="PRINTS" id="PR00685">
    <property type="entry name" value="TIFACTORIIB"/>
</dbReference>
<dbReference type="Gene3D" id="1.10.472.10">
    <property type="entry name" value="Cyclin-like"/>
    <property type="match status" value="2"/>
</dbReference>
<dbReference type="FunCoup" id="G3PY52">
    <property type="interactions" value="210"/>
</dbReference>
<dbReference type="GO" id="GO:0005634">
    <property type="term" value="C:nucleus"/>
    <property type="evidence" value="ECO:0007669"/>
    <property type="project" value="UniProtKB-SubCell"/>
</dbReference>
<keyword evidence="8" id="KW-0010">Activator</keyword>
<dbReference type="AlphaFoldDB" id="G3PY52"/>
<feature type="domain" description="TFIIB-type" evidence="16">
    <location>
        <begin position="4"/>
        <end position="37"/>
    </location>
</feature>
<dbReference type="GO" id="GO:0097550">
    <property type="term" value="C:transcription preinitiation complex"/>
    <property type="evidence" value="ECO:0007669"/>
    <property type="project" value="TreeGrafter"/>
</dbReference>
<feature type="region of interest" description="Disordered" evidence="15">
    <location>
        <begin position="323"/>
        <end position="365"/>
    </location>
</feature>
<reference evidence="17" key="2">
    <citation type="submission" date="2025-08" db="UniProtKB">
        <authorList>
            <consortium name="Ensembl"/>
        </authorList>
    </citation>
    <scope>IDENTIFICATION</scope>
</reference>
<keyword evidence="7" id="KW-0805">Transcription regulation</keyword>
<keyword evidence="6" id="KW-0862">Zinc</keyword>
<keyword evidence="18" id="KW-1185">Reference proteome</keyword>
<protein>
    <recommendedName>
        <fullName evidence="11">Transcription factor IIIB 50 kDa subunit</fullName>
    </recommendedName>
    <alternativeName>
        <fullName evidence="12">B-related factor 2</fullName>
    </alternativeName>
</protein>
<dbReference type="SUPFAM" id="SSF57783">
    <property type="entry name" value="Zinc beta-ribbon"/>
    <property type="match status" value="1"/>
</dbReference>
<dbReference type="InterPro" id="IPR036915">
    <property type="entry name" value="Cyclin-like_sf"/>
</dbReference>
<accession>G3PY52</accession>
<dbReference type="GO" id="GO:0008270">
    <property type="term" value="F:zinc ion binding"/>
    <property type="evidence" value="ECO:0007669"/>
    <property type="project" value="UniProtKB-KW"/>
</dbReference>
<dbReference type="InParanoid" id="G3PY52"/>